<name>A0A6J6Z4I9_9ZZZZ</name>
<keyword evidence="5" id="KW-0472">Membrane</keyword>
<evidence type="ECO:0000313" key="8">
    <source>
        <dbReference type="EMBL" id="CAB4815655.1"/>
    </source>
</evidence>
<dbReference type="GO" id="GO:0030313">
    <property type="term" value="C:cell envelope"/>
    <property type="evidence" value="ECO:0007669"/>
    <property type="project" value="UniProtKB-SubCell"/>
</dbReference>
<organism evidence="8">
    <name type="scientific">freshwater metagenome</name>
    <dbReference type="NCBI Taxonomy" id="449393"/>
    <lineage>
        <taxon>unclassified sequences</taxon>
        <taxon>metagenomes</taxon>
        <taxon>ecological metagenomes</taxon>
    </lineage>
</organism>
<reference evidence="8" key="1">
    <citation type="submission" date="2020-05" db="EMBL/GenBank/DDBJ databases">
        <authorList>
            <person name="Chiriac C."/>
            <person name="Salcher M."/>
            <person name="Ghai R."/>
            <person name="Kavagutti S V."/>
        </authorList>
    </citation>
    <scope>NUCLEOTIDE SEQUENCE</scope>
</reference>
<dbReference type="GO" id="GO:0006825">
    <property type="term" value="P:copper ion transport"/>
    <property type="evidence" value="ECO:0007669"/>
    <property type="project" value="InterPro"/>
</dbReference>
<dbReference type="EMBL" id="CAFBNQ010000017">
    <property type="protein sequence ID" value="CAB4952767.1"/>
    <property type="molecule type" value="Genomic_DNA"/>
</dbReference>
<protein>
    <submittedName>
        <fullName evidence="8">Unannotated protein</fullName>
    </submittedName>
</protein>
<dbReference type="PANTHER" id="PTHR34820">
    <property type="entry name" value="INNER MEMBRANE PROTEIN YEBZ"/>
    <property type="match status" value="1"/>
</dbReference>
<keyword evidence="3" id="KW-0732">Signal</keyword>
<gene>
    <name evidence="7" type="ORF">UFOPK1541_00753</name>
    <name evidence="8" type="ORF">UFOPK3119_00663</name>
    <name evidence="9" type="ORF">UFOPK3861_00290</name>
</gene>
<proteinExistence type="predicted"/>
<dbReference type="GO" id="GO:0042597">
    <property type="term" value="C:periplasmic space"/>
    <property type="evidence" value="ECO:0007669"/>
    <property type="project" value="InterPro"/>
</dbReference>
<dbReference type="InterPro" id="IPR007348">
    <property type="entry name" value="CopC_dom"/>
</dbReference>
<dbReference type="SUPFAM" id="SSF81296">
    <property type="entry name" value="E set domains"/>
    <property type="match status" value="1"/>
</dbReference>
<evidence type="ECO:0000256" key="5">
    <source>
        <dbReference type="SAM" id="Phobius"/>
    </source>
</evidence>
<evidence type="ECO:0000256" key="2">
    <source>
        <dbReference type="ARBA" id="ARBA00022723"/>
    </source>
</evidence>
<evidence type="ECO:0000256" key="4">
    <source>
        <dbReference type="ARBA" id="ARBA00023008"/>
    </source>
</evidence>
<dbReference type="EMBL" id="CAEZTA010000114">
    <property type="protein sequence ID" value="CAB4559052.1"/>
    <property type="molecule type" value="Genomic_DNA"/>
</dbReference>
<dbReference type="GO" id="GO:0005507">
    <property type="term" value="F:copper ion binding"/>
    <property type="evidence" value="ECO:0007669"/>
    <property type="project" value="InterPro"/>
</dbReference>
<accession>A0A6J6Z4I9</accession>
<dbReference type="InterPro" id="IPR014755">
    <property type="entry name" value="Cu-Rt/internalin_Ig-like"/>
</dbReference>
<dbReference type="InterPro" id="IPR014756">
    <property type="entry name" value="Ig_E-set"/>
</dbReference>
<keyword evidence="5" id="KW-1133">Transmembrane helix</keyword>
<evidence type="ECO:0000313" key="9">
    <source>
        <dbReference type="EMBL" id="CAB4952767.1"/>
    </source>
</evidence>
<evidence type="ECO:0000256" key="3">
    <source>
        <dbReference type="ARBA" id="ARBA00022729"/>
    </source>
</evidence>
<evidence type="ECO:0000259" key="6">
    <source>
        <dbReference type="Pfam" id="PF04234"/>
    </source>
</evidence>
<comment type="subcellular location">
    <subcellularLocation>
        <location evidence="1">Cell envelope</location>
    </subcellularLocation>
</comment>
<dbReference type="GO" id="GO:0046688">
    <property type="term" value="P:response to copper ion"/>
    <property type="evidence" value="ECO:0007669"/>
    <property type="project" value="InterPro"/>
</dbReference>
<dbReference type="Pfam" id="PF04234">
    <property type="entry name" value="CopC"/>
    <property type="match status" value="1"/>
</dbReference>
<dbReference type="Gene3D" id="2.60.40.1220">
    <property type="match status" value="1"/>
</dbReference>
<dbReference type="GO" id="GO:0005886">
    <property type="term" value="C:plasma membrane"/>
    <property type="evidence" value="ECO:0007669"/>
    <property type="project" value="TreeGrafter"/>
</dbReference>
<dbReference type="InterPro" id="IPR032694">
    <property type="entry name" value="CopC/D"/>
</dbReference>
<evidence type="ECO:0000256" key="1">
    <source>
        <dbReference type="ARBA" id="ARBA00004196"/>
    </source>
</evidence>
<evidence type="ECO:0000313" key="7">
    <source>
        <dbReference type="EMBL" id="CAB4559052.1"/>
    </source>
</evidence>
<dbReference type="PANTHER" id="PTHR34820:SF4">
    <property type="entry name" value="INNER MEMBRANE PROTEIN YEBZ"/>
    <property type="match status" value="1"/>
</dbReference>
<keyword evidence="5" id="KW-0812">Transmembrane</keyword>
<dbReference type="EMBL" id="CAFAAX010000076">
    <property type="protein sequence ID" value="CAB4815655.1"/>
    <property type="molecule type" value="Genomic_DNA"/>
</dbReference>
<dbReference type="AlphaFoldDB" id="A0A6J6Z4I9"/>
<feature type="domain" description="CopC" evidence="6">
    <location>
        <begin position="25"/>
        <end position="120"/>
    </location>
</feature>
<feature type="transmembrane region" description="Helical" evidence="5">
    <location>
        <begin position="146"/>
        <end position="168"/>
    </location>
</feature>
<keyword evidence="2" id="KW-0479">Metal-binding</keyword>
<keyword evidence="4" id="KW-0186">Copper</keyword>
<sequence length="173" mass="18393">MRMRRIAALATSLFLVFLVSPASAHTVLISSSPQKDSVIETLPTTITVTFAEDLVSIGNSNSISVLNENGEEVSQGEVSVSGPTLSKNMIAGDKTGLFKVEYRAVAADGHVIEDSFTFTVTTTAVTTSAIEENPVTSAPAVSENKLSIYFIISVTAIVGGLLILIFIWKKRAK</sequence>